<dbReference type="STRING" id="690850.Desaf_2779"/>
<protein>
    <submittedName>
        <fullName evidence="2">Methyltransferase type 12</fullName>
    </submittedName>
</protein>
<organism evidence="2 3">
    <name type="scientific">Desulfocurvibacter africanus subsp. africanus str. Walvis Bay</name>
    <dbReference type="NCBI Taxonomy" id="690850"/>
    <lineage>
        <taxon>Bacteria</taxon>
        <taxon>Pseudomonadati</taxon>
        <taxon>Thermodesulfobacteriota</taxon>
        <taxon>Desulfovibrionia</taxon>
        <taxon>Desulfovibrionales</taxon>
        <taxon>Desulfovibrionaceae</taxon>
        <taxon>Desulfocurvibacter</taxon>
    </lineage>
</organism>
<sequence precursor="true">MGAIDLEPAALLREFGGLFSSLNGPVLDMACGSGRNGLYLASLGAQVRLCDRDAHALERAQRQARDLGLHITTWQVDLEAVDNPLPAEAYGGIIVFRYLHRPLFPSIRHALKPGGLLAYETYTLDQPRFGKPTNPDFLLRPGELREAFSGFEIIHAFEGILENPTRATAQIVCRKPLTEAS</sequence>
<dbReference type="EMBL" id="CP003221">
    <property type="protein sequence ID" value="EGJ51093.1"/>
    <property type="molecule type" value="Genomic_DNA"/>
</dbReference>
<dbReference type="GO" id="GO:0008168">
    <property type="term" value="F:methyltransferase activity"/>
    <property type="evidence" value="ECO:0007669"/>
    <property type="project" value="UniProtKB-KW"/>
</dbReference>
<keyword evidence="2" id="KW-0808">Transferase</keyword>
<dbReference type="InterPro" id="IPR041698">
    <property type="entry name" value="Methyltransf_25"/>
</dbReference>
<dbReference type="Gene3D" id="3.40.50.150">
    <property type="entry name" value="Vaccinia Virus protein VP39"/>
    <property type="match status" value="1"/>
</dbReference>
<dbReference type="RefSeq" id="WP_014260771.1">
    <property type="nucleotide sequence ID" value="NC_016629.1"/>
</dbReference>
<dbReference type="Proteomes" id="UP000007844">
    <property type="component" value="Chromosome"/>
</dbReference>
<keyword evidence="2" id="KW-0489">Methyltransferase</keyword>
<dbReference type="eggNOG" id="COG2890">
    <property type="taxonomic scope" value="Bacteria"/>
</dbReference>
<dbReference type="KEGG" id="daf:Desaf_2779"/>
<name>F3Z190_DESAF</name>
<reference evidence="2 3" key="1">
    <citation type="journal article" date="2011" name="J. Bacteriol.">
        <title>Genome sequence of the mercury-methylating and pleomorphic Desulfovibrio africanus Strain Walvis Bay.</title>
        <authorList>
            <person name="Brown S.D."/>
            <person name="Wall J.D."/>
            <person name="Kucken A.M."/>
            <person name="Gilmour C.C."/>
            <person name="Podar M."/>
            <person name="Brandt C.C."/>
            <person name="Teshima H."/>
            <person name="Detter J.C."/>
            <person name="Han C.S."/>
            <person name="Land M.L."/>
            <person name="Lucas S."/>
            <person name="Han J."/>
            <person name="Pennacchio L."/>
            <person name="Nolan M."/>
            <person name="Pitluck S."/>
            <person name="Woyke T."/>
            <person name="Goodwin L."/>
            <person name="Palumbo A.V."/>
            <person name="Elias D.A."/>
        </authorList>
    </citation>
    <scope>NUCLEOTIDE SEQUENCE [LARGE SCALE GENOMIC DNA]</scope>
    <source>
        <strain evidence="2 3">Walvis Bay</strain>
    </source>
</reference>
<keyword evidence="3" id="KW-1185">Reference proteome</keyword>
<dbReference type="GO" id="GO:0032259">
    <property type="term" value="P:methylation"/>
    <property type="evidence" value="ECO:0007669"/>
    <property type="project" value="UniProtKB-KW"/>
</dbReference>
<gene>
    <name evidence="2" type="ORF">Desaf_2779</name>
</gene>
<dbReference type="AlphaFoldDB" id="F3Z190"/>
<dbReference type="SUPFAM" id="SSF53335">
    <property type="entry name" value="S-adenosyl-L-methionine-dependent methyltransferases"/>
    <property type="match status" value="1"/>
</dbReference>
<proteinExistence type="predicted"/>
<evidence type="ECO:0000313" key="2">
    <source>
        <dbReference type="EMBL" id="EGJ51093.1"/>
    </source>
</evidence>
<evidence type="ECO:0000259" key="1">
    <source>
        <dbReference type="Pfam" id="PF13649"/>
    </source>
</evidence>
<feature type="domain" description="Methyltransferase" evidence="1">
    <location>
        <begin position="26"/>
        <end position="115"/>
    </location>
</feature>
<evidence type="ECO:0000313" key="3">
    <source>
        <dbReference type="Proteomes" id="UP000007844"/>
    </source>
</evidence>
<dbReference type="Pfam" id="PF13649">
    <property type="entry name" value="Methyltransf_25"/>
    <property type="match status" value="1"/>
</dbReference>
<dbReference type="HOGENOM" id="CLU_056435_5_2_7"/>
<dbReference type="InterPro" id="IPR029063">
    <property type="entry name" value="SAM-dependent_MTases_sf"/>
</dbReference>
<accession>F3Z190</accession>
<dbReference type="CDD" id="cd02440">
    <property type="entry name" value="AdoMet_MTases"/>
    <property type="match status" value="1"/>
</dbReference>